<keyword evidence="19" id="KW-0511">Multifunctional enzyme</keyword>
<dbReference type="SUPFAM" id="SSF52540">
    <property type="entry name" value="P-loop containing nucleoside triphosphate hydrolases"/>
    <property type="match status" value="1"/>
</dbReference>
<evidence type="ECO:0000256" key="4">
    <source>
        <dbReference type="ARBA" id="ARBA00012551"/>
    </source>
</evidence>
<dbReference type="GO" id="GO:0016787">
    <property type="term" value="F:hydrolase activity"/>
    <property type="evidence" value="ECO:0007669"/>
    <property type="project" value="UniProtKB-KW"/>
</dbReference>
<evidence type="ECO:0000256" key="17">
    <source>
        <dbReference type="ARBA" id="ARBA00023204"/>
    </source>
</evidence>
<dbReference type="GO" id="GO:0006281">
    <property type="term" value="P:DNA repair"/>
    <property type="evidence" value="ECO:0007669"/>
    <property type="project" value="UniProtKB-KW"/>
</dbReference>
<dbReference type="AlphaFoldDB" id="A0A8J2WJI7"/>
<evidence type="ECO:0000259" key="23">
    <source>
        <dbReference type="Pfam" id="PF13087"/>
    </source>
</evidence>
<dbReference type="Proteomes" id="UP000789390">
    <property type="component" value="Unassembled WGS sequence"/>
</dbReference>
<gene>
    <name evidence="24" type="ORF">DGAL_LOCUS7540</name>
</gene>
<feature type="domain" description="DNA2/NAM7 helicase helicase" evidence="22">
    <location>
        <begin position="627"/>
        <end position="722"/>
    </location>
</feature>
<evidence type="ECO:0000256" key="20">
    <source>
        <dbReference type="ARBA" id="ARBA00047995"/>
    </source>
</evidence>
<feature type="domain" description="DNA2/NAM7 helicase helicase" evidence="22">
    <location>
        <begin position="734"/>
        <end position="797"/>
    </location>
</feature>
<evidence type="ECO:0000256" key="19">
    <source>
        <dbReference type="ARBA" id="ARBA00023268"/>
    </source>
</evidence>
<dbReference type="CDD" id="cd18041">
    <property type="entry name" value="DEXXQc_DNA2"/>
    <property type="match status" value="1"/>
</dbReference>
<keyword evidence="7" id="KW-0540">Nuclease</keyword>
<evidence type="ECO:0000256" key="16">
    <source>
        <dbReference type="ARBA" id="ARBA00023125"/>
    </source>
</evidence>
<protein>
    <recommendedName>
        <fullName evidence="4">DNA helicase</fullName>
        <ecNumber evidence="4">3.6.4.12</ecNumber>
    </recommendedName>
</protein>
<evidence type="ECO:0000313" key="24">
    <source>
        <dbReference type="EMBL" id="CAH0104630.1"/>
    </source>
</evidence>
<name>A0A8J2WJI7_9CRUS</name>
<keyword evidence="13" id="KW-0067">ATP-binding</keyword>
<dbReference type="PANTHER" id="PTHR36531:SF6">
    <property type="entry name" value="DNA REPLICATION ATP-DEPENDENT HELICASE_NUCLEASE DNA2"/>
    <property type="match status" value="1"/>
</dbReference>
<dbReference type="InterPro" id="IPR041679">
    <property type="entry name" value="DNA2/NAM7-like_C"/>
</dbReference>
<keyword evidence="15" id="KW-0411">Iron-sulfur</keyword>
<keyword evidence="25" id="KW-1185">Reference proteome</keyword>
<dbReference type="OrthoDB" id="306218at2759"/>
<comment type="subcellular location">
    <subcellularLocation>
        <location evidence="2">Nucleus</location>
    </subcellularLocation>
</comment>
<evidence type="ECO:0000256" key="15">
    <source>
        <dbReference type="ARBA" id="ARBA00023014"/>
    </source>
</evidence>
<feature type="domain" description="DNA2/NAM7 helicase-like C-terminal" evidence="23">
    <location>
        <begin position="804"/>
        <end position="1026"/>
    </location>
</feature>
<evidence type="ECO:0000256" key="8">
    <source>
        <dbReference type="ARBA" id="ARBA00022723"/>
    </source>
</evidence>
<keyword evidence="6" id="KW-0235">DNA replication</keyword>
<dbReference type="EMBL" id="CAKKLH010000146">
    <property type="protein sequence ID" value="CAH0104630.1"/>
    <property type="molecule type" value="Genomic_DNA"/>
</dbReference>
<dbReference type="GO" id="GO:0006260">
    <property type="term" value="P:DNA replication"/>
    <property type="evidence" value="ECO:0007669"/>
    <property type="project" value="UniProtKB-KW"/>
</dbReference>
<organism evidence="24 25">
    <name type="scientific">Daphnia galeata</name>
    <dbReference type="NCBI Taxonomy" id="27404"/>
    <lineage>
        <taxon>Eukaryota</taxon>
        <taxon>Metazoa</taxon>
        <taxon>Ecdysozoa</taxon>
        <taxon>Arthropoda</taxon>
        <taxon>Crustacea</taxon>
        <taxon>Branchiopoda</taxon>
        <taxon>Diplostraca</taxon>
        <taxon>Cladocera</taxon>
        <taxon>Anomopoda</taxon>
        <taxon>Daphniidae</taxon>
        <taxon>Daphnia</taxon>
    </lineage>
</organism>
<accession>A0A8J2WJI7</accession>
<keyword evidence="5" id="KW-0004">4Fe-4S</keyword>
<evidence type="ECO:0000256" key="13">
    <source>
        <dbReference type="ARBA" id="ARBA00022840"/>
    </source>
</evidence>
<dbReference type="Pfam" id="PF13087">
    <property type="entry name" value="AAA_12"/>
    <property type="match status" value="1"/>
</dbReference>
<dbReference type="GO" id="GO:0051539">
    <property type="term" value="F:4 iron, 4 sulfur cluster binding"/>
    <property type="evidence" value="ECO:0007669"/>
    <property type="project" value="UniProtKB-KW"/>
</dbReference>
<dbReference type="CDD" id="cd18808">
    <property type="entry name" value="SF1_C_Upf1"/>
    <property type="match status" value="1"/>
</dbReference>
<dbReference type="Gene3D" id="3.90.320.10">
    <property type="match status" value="1"/>
</dbReference>
<evidence type="ECO:0000256" key="3">
    <source>
        <dbReference type="ARBA" id="ARBA00007913"/>
    </source>
</evidence>
<proteinExistence type="inferred from homology"/>
<evidence type="ECO:0000259" key="21">
    <source>
        <dbReference type="Pfam" id="PF08696"/>
    </source>
</evidence>
<keyword evidence="14" id="KW-0408">Iron</keyword>
<keyword evidence="12" id="KW-0347">Helicase</keyword>
<dbReference type="GO" id="GO:0004518">
    <property type="term" value="F:nuclease activity"/>
    <property type="evidence" value="ECO:0007669"/>
    <property type="project" value="UniProtKB-KW"/>
</dbReference>
<comment type="catalytic activity">
    <reaction evidence="20">
        <text>ATP + H2O = ADP + phosphate + H(+)</text>
        <dbReference type="Rhea" id="RHEA:13065"/>
        <dbReference type="ChEBI" id="CHEBI:15377"/>
        <dbReference type="ChEBI" id="CHEBI:15378"/>
        <dbReference type="ChEBI" id="CHEBI:30616"/>
        <dbReference type="ChEBI" id="CHEBI:43474"/>
        <dbReference type="ChEBI" id="CHEBI:456216"/>
        <dbReference type="EC" id="3.6.4.12"/>
    </reaction>
</comment>
<evidence type="ECO:0000256" key="2">
    <source>
        <dbReference type="ARBA" id="ARBA00004123"/>
    </source>
</evidence>
<dbReference type="CDD" id="cd22318">
    <property type="entry name" value="DNA2_N-like"/>
    <property type="match status" value="1"/>
</dbReference>
<keyword evidence="17" id="KW-0234">DNA repair</keyword>
<evidence type="ECO:0000256" key="18">
    <source>
        <dbReference type="ARBA" id="ARBA00023242"/>
    </source>
</evidence>
<keyword evidence="11" id="KW-0378">Hydrolase</keyword>
<dbReference type="PANTHER" id="PTHR36531">
    <property type="entry name" value="CRISPR-ASSOCIATED EXONUCLEASE CAS4"/>
    <property type="match status" value="1"/>
</dbReference>
<dbReference type="GO" id="GO:0005634">
    <property type="term" value="C:nucleus"/>
    <property type="evidence" value="ECO:0007669"/>
    <property type="project" value="UniProtKB-SubCell"/>
</dbReference>
<evidence type="ECO:0000256" key="6">
    <source>
        <dbReference type="ARBA" id="ARBA00022705"/>
    </source>
</evidence>
<evidence type="ECO:0000256" key="14">
    <source>
        <dbReference type="ARBA" id="ARBA00023004"/>
    </source>
</evidence>
<evidence type="ECO:0000256" key="7">
    <source>
        <dbReference type="ARBA" id="ARBA00022722"/>
    </source>
</evidence>
<feature type="domain" description="DNA replication factor Dna2 N-terminal" evidence="21">
    <location>
        <begin position="39"/>
        <end position="263"/>
    </location>
</feature>
<dbReference type="EC" id="3.6.4.12" evidence="4"/>
<sequence>MKKPTKKDFYGLGRHKVIECDKTENGNEMRLVVSPVDETCKTKKICMLRDFWLNTSIKEGDDVHIHADWYESFDENFENYDLAIIDRQSGLIVVNPDLLVSGTSVVSSLFCQRKAVLSERFRGVEPTNQVMLNGTVVHRLLQKALIEKSYDTSSLNKIADTLLSDPSTIHDLYGANIPKSQLKNSVSEYIPMIKNFIDKYVNTTRPCEVSKRDNRQQAVGKSGKFGNPVAMWDGQIDSVCDIEENMWSPWLGVKGKVDFSVKVNDKKLGKVKMPLELKTGRSSFSAEHKGQVTLYSMMMNQQSGVKKVTDDNPGGLLLYLKDGAIQHVPAGHNEKQGLVQLRNEMVKYLTSPTSISENGEISEGLLPTRIDRVNQCASCPLRVECTVYQVSSLTCCSKSWRILITVYEKIAEDAGNESMSSTPLPLESVAHLSSEHQNYFIHWSKMLRLESEESRNRSRSMSDIWCMDPVDREAQGNCISFLQVQNCLVSQNPTSEFNQYSIKLSPVNRSHLPIHILLQRGDSVVLSTDKEVAVATGCLVEISPSSVTVSTDRNVHNWDRNFEVLHLDKLEYQGGQTLLYSNLSRLMANNANAVRLRELIIDKKVPVFKAGISKNLIEVFWPVLRPLNGFQRRAVLKALICEDYCLINGLPGTGKTSLIVALIRLAVLLKQSVLLTSYTHSAVDNVLLKLCQFNDVEFLRIGREHRTHPAILPYSAEVKTQNCHTVEELESVYSVPVIAATCLSVGHPALIRRRFDLCIVDEAAQALQLAVIGPLTAAKRFVLVGDPLQLPPVVQSRSAKSLGMDESLFVRLSRVTPSASVTLKLQYRMCGPVNVLANKLTYGGELECGSQEIEQATLQLPSLISIQEKYADRPWLLSVIKPGLLHAVVFLDTSLLGAIKATRSGNENDESNKSPVNHLEADIAMLIVQALHGSGLSYDQVGIIAPYQSQVQHLKKMAVEMPELEINTVDQYQGRDKEAIVYSCTKSEPDTDSMNKEGAQTIMHDIRRLTVALTRAKHKLIVIGDSETLQRYPPFAKLLASLESSQRYQLCAGKDKL</sequence>
<dbReference type="InterPro" id="IPR014808">
    <property type="entry name" value="DNA_replication_fac_Dna2_N"/>
</dbReference>
<keyword evidence="8" id="KW-0479">Metal-binding</keyword>
<evidence type="ECO:0000256" key="12">
    <source>
        <dbReference type="ARBA" id="ARBA00022806"/>
    </source>
</evidence>
<dbReference type="InterPro" id="IPR026851">
    <property type="entry name" value="Dna2/JHS1_DEXXQ-box"/>
</dbReference>
<dbReference type="GO" id="GO:0003677">
    <property type="term" value="F:DNA binding"/>
    <property type="evidence" value="ECO:0007669"/>
    <property type="project" value="UniProtKB-KW"/>
</dbReference>
<evidence type="ECO:0000256" key="5">
    <source>
        <dbReference type="ARBA" id="ARBA00022485"/>
    </source>
</evidence>
<dbReference type="InterPro" id="IPR041677">
    <property type="entry name" value="DNA2/NAM7_AAA_11"/>
</dbReference>
<dbReference type="InterPro" id="IPR047187">
    <property type="entry name" value="SF1_C_Upf1"/>
</dbReference>
<comment type="cofactor">
    <cofactor evidence="1">
        <name>[4Fe-4S] cluster</name>
        <dbReference type="ChEBI" id="CHEBI:49883"/>
    </cofactor>
</comment>
<dbReference type="GO" id="GO:0017116">
    <property type="term" value="F:single-stranded DNA helicase activity"/>
    <property type="evidence" value="ECO:0007669"/>
    <property type="project" value="InterPro"/>
</dbReference>
<evidence type="ECO:0000256" key="9">
    <source>
        <dbReference type="ARBA" id="ARBA00022741"/>
    </source>
</evidence>
<evidence type="ECO:0000313" key="25">
    <source>
        <dbReference type="Proteomes" id="UP000789390"/>
    </source>
</evidence>
<comment type="caution">
    <text evidence="24">The sequence shown here is derived from an EMBL/GenBank/DDBJ whole genome shotgun (WGS) entry which is preliminary data.</text>
</comment>
<keyword evidence="9" id="KW-0547">Nucleotide-binding</keyword>
<evidence type="ECO:0000256" key="11">
    <source>
        <dbReference type="ARBA" id="ARBA00022801"/>
    </source>
</evidence>
<dbReference type="GO" id="GO:0005524">
    <property type="term" value="F:ATP binding"/>
    <property type="evidence" value="ECO:0007669"/>
    <property type="project" value="UniProtKB-KW"/>
</dbReference>
<evidence type="ECO:0000259" key="22">
    <source>
        <dbReference type="Pfam" id="PF13086"/>
    </source>
</evidence>
<dbReference type="Pfam" id="PF08696">
    <property type="entry name" value="Dna2"/>
    <property type="match status" value="1"/>
</dbReference>
<dbReference type="InterPro" id="IPR051827">
    <property type="entry name" value="Cas4_exonuclease"/>
</dbReference>
<keyword evidence="16" id="KW-0238">DNA-binding</keyword>
<dbReference type="Pfam" id="PF13086">
    <property type="entry name" value="AAA_11"/>
    <property type="match status" value="2"/>
</dbReference>
<keyword evidence="10" id="KW-0227">DNA damage</keyword>
<keyword evidence="18" id="KW-0539">Nucleus</keyword>
<dbReference type="GO" id="GO:0046872">
    <property type="term" value="F:metal ion binding"/>
    <property type="evidence" value="ECO:0007669"/>
    <property type="project" value="UniProtKB-KW"/>
</dbReference>
<evidence type="ECO:0000256" key="1">
    <source>
        <dbReference type="ARBA" id="ARBA00001966"/>
    </source>
</evidence>
<dbReference type="Gene3D" id="3.40.50.300">
    <property type="entry name" value="P-loop containing nucleotide triphosphate hydrolases"/>
    <property type="match status" value="2"/>
</dbReference>
<reference evidence="24" key="1">
    <citation type="submission" date="2021-11" db="EMBL/GenBank/DDBJ databases">
        <authorList>
            <person name="Schell T."/>
        </authorList>
    </citation>
    <scope>NUCLEOTIDE SEQUENCE</scope>
    <source>
        <strain evidence="24">M5</strain>
    </source>
</reference>
<dbReference type="InterPro" id="IPR011604">
    <property type="entry name" value="PDDEXK-like_dom_sf"/>
</dbReference>
<evidence type="ECO:0000256" key="10">
    <source>
        <dbReference type="ARBA" id="ARBA00022763"/>
    </source>
</evidence>
<dbReference type="InterPro" id="IPR027417">
    <property type="entry name" value="P-loop_NTPase"/>
</dbReference>
<comment type="similarity">
    <text evidence="3">Belongs to the DNA2/NAM7 helicase family.</text>
</comment>